<keyword evidence="3" id="KW-1185">Reference proteome</keyword>
<reference evidence="1" key="1">
    <citation type="submission" date="2023-06" db="EMBL/GenBank/DDBJ databases">
        <authorList>
            <person name="Kurt Z."/>
        </authorList>
    </citation>
    <scope>NUCLEOTIDE SEQUENCE</scope>
</reference>
<dbReference type="EMBL" id="CAXDID020000067">
    <property type="protein sequence ID" value="CAL6013059.1"/>
    <property type="molecule type" value="Genomic_DNA"/>
</dbReference>
<sequence length="372" mass="42362">METFLEQLSTILQKTPQTTKEALDFLIQSENKAMIKDQIIKLLGTLDLEDLFDILDLIFEHDQIMYQTELFELVISYIHKQKQEYQQLANEVPQHEKEAILNESDFTSADCASVCNFLVESFKLDLTQQSIELILSHCKQFFLEPQEAVMSFYFNLAHQLIVRLHLTQPDRCMELVLLVYPFALKSSDFNSSVILFCVSCFSLQLPTAIYEEILAILVKIAERSRDHLVAIVAAYNQLTIEMKVPLNKEFGHRFMGQNKKISTGLMKLITEMNSQVEIHDPAPQLLAQFLIIQAKSDHRVAKLIGLSDSFKNWLQELSESKSEEWKQLSIQLGKIVLKSGHGDNEEWGAAIMKIISGSGAKAPSVDLYGGIM</sequence>
<dbReference type="Proteomes" id="UP001642409">
    <property type="component" value="Unassembled WGS sequence"/>
</dbReference>
<organism evidence="1">
    <name type="scientific">Hexamita inflata</name>
    <dbReference type="NCBI Taxonomy" id="28002"/>
    <lineage>
        <taxon>Eukaryota</taxon>
        <taxon>Metamonada</taxon>
        <taxon>Diplomonadida</taxon>
        <taxon>Hexamitidae</taxon>
        <taxon>Hexamitinae</taxon>
        <taxon>Hexamita</taxon>
    </lineage>
</organism>
<proteinExistence type="predicted"/>
<protein>
    <submittedName>
        <fullName evidence="1">Uncharacterized protein</fullName>
    </submittedName>
</protein>
<name>A0AA86UGN4_9EUKA</name>
<dbReference type="InterPro" id="IPR016024">
    <property type="entry name" value="ARM-type_fold"/>
</dbReference>
<comment type="caution">
    <text evidence="1">The sequence shown here is derived from an EMBL/GenBank/DDBJ whole genome shotgun (WGS) entry which is preliminary data.</text>
</comment>
<dbReference type="AlphaFoldDB" id="A0AA86UGN4"/>
<evidence type="ECO:0000313" key="1">
    <source>
        <dbReference type="EMBL" id="CAI9957340.1"/>
    </source>
</evidence>
<evidence type="ECO:0000313" key="3">
    <source>
        <dbReference type="Proteomes" id="UP001642409"/>
    </source>
</evidence>
<reference evidence="2 3" key="2">
    <citation type="submission" date="2024-07" db="EMBL/GenBank/DDBJ databases">
        <authorList>
            <person name="Akdeniz Z."/>
        </authorList>
    </citation>
    <scope>NUCLEOTIDE SEQUENCE [LARGE SCALE GENOMIC DNA]</scope>
</reference>
<gene>
    <name evidence="2" type="ORF">HINF_LOCUS23607</name>
    <name evidence="1" type="ORF">HINF_LOCUS44985</name>
</gene>
<dbReference type="SUPFAM" id="SSF48371">
    <property type="entry name" value="ARM repeat"/>
    <property type="match status" value="1"/>
</dbReference>
<evidence type="ECO:0000313" key="2">
    <source>
        <dbReference type="EMBL" id="CAL6013059.1"/>
    </source>
</evidence>
<accession>A0AA86UGN4</accession>
<dbReference type="EMBL" id="CATOUU010000884">
    <property type="protein sequence ID" value="CAI9957340.1"/>
    <property type="molecule type" value="Genomic_DNA"/>
</dbReference>